<proteinExistence type="inferred from homology"/>
<feature type="compositionally biased region" description="Acidic residues" evidence="4">
    <location>
        <begin position="478"/>
        <end position="491"/>
    </location>
</feature>
<reference evidence="5 6" key="1">
    <citation type="journal article" date="2023" name="G3 (Bethesda)">
        <title>A chromosome-length genome assembly and annotation of blackberry (Rubus argutus, cv. 'Hillquist').</title>
        <authorList>
            <person name="Bruna T."/>
            <person name="Aryal R."/>
            <person name="Dudchenko O."/>
            <person name="Sargent D.J."/>
            <person name="Mead D."/>
            <person name="Buti M."/>
            <person name="Cavallini A."/>
            <person name="Hytonen T."/>
            <person name="Andres J."/>
            <person name="Pham M."/>
            <person name="Weisz D."/>
            <person name="Mascagni F."/>
            <person name="Usai G."/>
            <person name="Natali L."/>
            <person name="Bassil N."/>
            <person name="Fernandez G.E."/>
            <person name="Lomsadze A."/>
            <person name="Armour M."/>
            <person name="Olukolu B."/>
            <person name="Poorten T."/>
            <person name="Britton C."/>
            <person name="Davik J."/>
            <person name="Ashrafi H."/>
            <person name="Aiden E.L."/>
            <person name="Borodovsky M."/>
            <person name="Worthington M."/>
        </authorList>
    </citation>
    <scope>NUCLEOTIDE SEQUENCE [LARGE SCALE GENOMIC DNA]</scope>
    <source>
        <strain evidence="5">PI 553951</strain>
    </source>
</reference>
<dbReference type="InterPro" id="IPR037231">
    <property type="entry name" value="NAP-like_sf"/>
</dbReference>
<evidence type="ECO:0000256" key="3">
    <source>
        <dbReference type="RuleBase" id="RU003876"/>
    </source>
</evidence>
<dbReference type="GO" id="GO:0000724">
    <property type="term" value="P:double-strand break repair via homologous recombination"/>
    <property type="evidence" value="ECO:0007669"/>
    <property type="project" value="UniProtKB-ARBA"/>
</dbReference>
<dbReference type="Gene3D" id="3.30.1120.90">
    <property type="entry name" value="Nucleosome assembly protein"/>
    <property type="match status" value="1"/>
</dbReference>
<dbReference type="Gene3D" id="1.20.5.1500">
    <property type="match status" value="1"/>
</dbReference>
<dbReference type="PANTHER" id="PTHR11875">
    <property type="entry name" value="TESTIS-SPECIFIC Y-ENCODED PROTEIN"/>
    <property type="match status" value="1"/>
</dbReference>
<dbReference type="GO" id="GO:0006334">
    <property type="term" value="P:nucleosome assembly"/>
    <property type="evidence" value="ECO:0007669"/>
    <property type="project" value="InterPro"/>
</dbReference>
<keyword evidence="6" id="KW-1185">Reference proteome</keyword>
<dbReference type="AlphaFoldDB" id="A0AAW1Y761"/>
<evidence type="ECO:0000256" key="2">
    <source>
        <dbReference type="ARBA" id="ARBA00023186"/>
    </source>
</evidence>
<evidence type="ECO:0000313" key="6">
    <source>
        <dbReference type="Proteomes" id="UP001457282"/>
    </source>
</evidence>
<sequence>MAPNLGCGDKAHPRNKQREHEYLSGKIDPKRKVSRGKPSELDEKINKFKKKTDQKGVKKRSKKKEHDPKSSPVLRQIETSRLVEENVPESIDKPKTEQPRTAYEAKVHQIQHLLGEILVNLKDETNMNSEKNKKIEKLTKIRSLIDDYQIGDDASWSIGHAVEDHDIVVDDLKASFLISIHSRISDSSQSTDGHHSDTLKISNVYQRIEALKALQRQHMEVEKVYLEERAQLKDNFEDSEYQESRDKLEAIYQDLVQPFYKERYEIVNGVTEVGGTDSTTTELEKGVPDFWLTAMKNNELLADEITKRDEKALKYLKDITWSRATTCWGRGFDLKFFFRPNPFFEDSVLTKSYCHPIRKTTGWRIKWRDDECLTQKRLKRPPTYLKPIVKTIKSFFNFFNPPRCPHPTKEELFYDGEAIIEEFEEFEGHMKYDYYIGKTIRDKIIPHAVSWFTGDALQKGHDFEDLVHDYDDDRYSDLSDDQEELDEEEEEEKRKWEEDDEDDV</sequence>
<accession>A0AAW1Y761</accession>
<feature type="compositionally biased region" description="Basic and acidic residues" evidence="4">
    <location>
        <begin position="9"/>
        <end position="56"/>
    </location>
</feature>
<evidence type="ECO:0000256" key="1">
    <source>
        <dbReference type="ARBA" id="ARBA00009947"/>
    </source>
</evidence>
<dbReference type="EMBL" id="JBEDUW010000002">
    <property type="protein sequence ID" value="KAK9944677.1"/>
    <property type="molecule type" value="Genomic_DNA"/>
</dbReference>
<feature type="region of interest" description="Disordered" evidence="4">
    <location>
        <begin position="474"/>
        <end position="504"/>
    </location>
</feature>
<protein>
    <submittedName>
        <fullName evidence="5">Uncharacterized protein</fullName>
    </submittedName>
</protein>
<comment type="caution">
    <text evidence="5">The sequence shown here is derived from an EMBL/GenBank/DDBJ whole genome shotgun (WGS) entry which is preliminary data.</text>
</comment>
<dbReference type="Pfam" id="PF00956">
    <property type="entry name" value="NAP"/>
    <property type="match status" value="1"/>
</dbReference>
<dbReference type="GO" id="GO:0005634">
    <property type="term" value="C:nucleus"/>
    <property type="evidence" value="ECO:0007669"/>
    <property type="project" value="InterPro"/>
</dbReference>
<feature type="region of interest" description="Disordered" evidence="4">
    <location>
        <begin position="1"/>
        <end position="87"/>
    </location>
</feature>
<name>A0AAW1Y761_RUBAR</name>
<gene>
    <name evidence="5" type="ORF">M0R45_010237</name>
</gene>
<keyword evidence="2" id="KW-0143">Chaperone</keyword>
<organism evidence="5 6">
    <name type="scientific">Rubus argutus</name>
    <name type="common">Southern blackberry</name>
    <dbReference type="NCBI Taxonomy" id="59490"/>
    <lineage>
        <taxon>Eukaryota</taxon>
        <taxon>Viridiplantae</taxon>
        <taxon>Streptophyta</taxon>
        <taxon>Embryophyta</taxon>
        <taxon>Tracheophyta</taxon>
        <taxon>Spermatophyta</taxon>
        <taxon>Magnoliopsida</taxon>
        <taxon>eudicotyledons</taxon>
        <taxon>Gunneridae</taxon>
        <taxon>Pentapetalae</taxon>
        <taxon>rosids</taxon>
        <taxon>fabids</taxon>
        <taxon>Rosales</taxon>
        <taxon>Rosaceae</taxon>
        <taxon>Rosoideae</taxon>
        <taxon>Rosoideae incertae sedis</taxon>
        <taxon>Rubus</taxon>
    </lineage>
</organism>
<dbReference type="InterPro" id="IPR002164">
    <property type="entry name" value="NAP_family"/>
</dbReference>
<evidence type="ECO:0000256" key="4">
    <source>
        <dbReference type="SAM" id="MobiDB-lite"/>
    </source>
</evidence>
<dbReference type="Proteomes" id="UP001457282">
    <property type="component" value="Unassembled WGS sequence"/>
</dbReference>
<comment type="similarity">
    <text evidence="1 3">Belongs to the nucleosome assembly protein (NAP) family.</text>
</comment>
<dbReference type="SUPFAM" id="SSF143113">
    <property type="entry name" value="NAP-like"/>
    <property type="match status" value="1"/>
</dbReference>
<dbReference type="GO" id="GO:0042393">
    <property type="term" value="F:histone binding"/>
    <property type="evidence" value="ECO:0007669"/>
    <property type="project" value="UniProtKB-ARBA"/>
</dbReference>
<evidence type="ECO:0000313" key="5">
    <source>
        <dbReference type="EMBL" id="KAK9944677.1"/>
    </source>
</evidence>